<dbReference type="Gene3D" id="3.40.50.880">
    <property type="match status" value="1"/>
</dbReference>
<sequence length="233" mass="25483">MPPPPCNPLPSKFALILYPGFQLLDAAGPLDAFNMLSYDHPITLYILASTLDPVSTHNAMQRAHSPLFAQSLLPTHTFATAPDDIDVVLLPGGLGARGEESEAYMGHVVAFLRGLGLGRGEKEGMKWILTVCTGSEILARTGALHGRRATTNKSVFGEVKATHPRVNWIPKARWVVDGNIWTSSGVSAGMDLAFAWIAHVFGQEQAQYLADRSEYERNPDADRDWFAERWGAV</sequence>
<dbReference type="eggNOG" id="ENOG502S3AM">
    <property type="taxonomic scope" value="Eukaryota"/>
</dbReference>
<reference evidence="2 3" key="1">
    <citation type="journal article" date="2012" name="PLoS Pathog.">
        <title>Diverse lifestyles and strategies of plant pathogenesis encoded in the genomes of eighteen Dothideomycetes fungi.</title>
        <authorList>
            <person name="Ohm R.A."/>
            <person name="Feau N."/>
            <person name="Henrissat B."/>
            <person name="Schoch C.L."/>
            <person name="Horwitz B.A."/>
            <person name="Barry K.W."/>
            <person name="Condon B.J."/>
            <person name="Copeland A.C."/>
            <person name="Dhillon B."/>
            <person name="Glaser F."/>
            <person name="Hesse C.N."/>
            <person name="Kosti I."/>
            <person name="LaButti K."/>
            <person name="Lindquist E.A."/>
            <person name="Lucas S."/>
            <person name="Salamov A.A."/>
            <person name="Bradshaw R.E."/>
            <person name="Ciuffetti L."/>
            <person name="Hamelin R.C."/>
            <person name="Kema G.H.J."/>
            <person name="Lawrence C."/>
            <person name="Scott J.A."/>
            <person name="Spatafora J.W."/>
            <person name="Turgeon B.G."/>
            <person name="de Wit P.J.G.M."/>
            <person name="Zhong S."/>
            <person name="Goodwin S.B."/>
            <person name="Grigoriev I.V."/>
        </authorList>
    </citation>
    <scope>NUCLEOTIDE SEQUENCE [LARGE SCALE GENOMIC DNA]</scope>
    <source>
        <strain evidence="3">28A</strain>
    </source>
</reference>
<evidence type="ECO:0000313" key="3">
    <source>
        <dbReference type="Proteomes" id="UP000016935"/>
    </source>
</evidence>
<dbReference type="EMBL" id="KB908833">
    <property type="protein sequence ID" value="EOA83292.1"/>
    <property type="molecule type" value="Genomic_DNA"/>
</dbReference>
<keyword evidence="3" id="KW-1185">Reference proteome</keyword>
<proteinExistence type="predicted"/>
<dbReference type="OrthoDB" id="543156at2759"/>
<dbReference type="HOGENOM" id="CLU_000445_44_8_1"/>
<dbReference type="STRING" id="671987.R0K4M5"/>
<organism evidence="2 3">
    <name type="scientific">Exserohilum turcicum (strain 28A)</name>
    <name type="common">Northern leaf blight fungus</name>
    <name type="synonym">Setosphaeria turcica</name>
    <dbReference type="NCBI Taxonomy" id="671987"/>
    <lineage>
        <taxon>Eukaryota</taxon>
        <taxon>Fungi</taxon>
        <taxon>Dikarya</taxon>
        <taxon>Ascomycota</taxon>
        <taxon>Pezizomycotina</taxon>
        <taxon>Dothideomycetes</taxon>
        <taxon>Pleosporomycetidae</taxon>
        <taxon>Pleosporales</taxon>
        <taxon>Pleosporineae</taxon>
        <taxon>Pleosporaceae</taxon>
        <taxon>Exserohilum</taxon>
    </lineage>
</organism>
<dbReference type="PANTHER" id="PTHR43130">
    <property type="entry name" value="ARAC-FAMILY TRANSCRIPTIONAL REGULATOR"/>
    <property type="match status" value="1"/>
</dbReference>
<dbReference type="AlphaFoldDB" id="R0K4M5"/>
<dbReference type="PANTHER" id="PTHR43130:SF15">
    <property type="entry name" value="THIJ_PFPI FAMILY PROTEIN (AFU_ORTHOLOGUE AFUA_5G14240)"/>
    <property type="match status" value="1"/>
</dbReference>
<dbReference type="InterPro" id="IPR029062">
    <property type="entry name" value="Class_I_gatase-like"/>
</dbReference>
<feature type="domain" description="DJ-1/PfpI" evidence="1">
    <location>
        <begin position="13"/>
        <end position="197"/>
    </location>
</feature>
<dbReference type="InterPro" id="IPR052158">
    <property type="entry name" value="INH-QAR"/>
</dbReference>
<gene>
    <name evidence="2" type="ORF">SETTUDRAFT_139755</name>
</gene>
<dbReference type="InterPro" id="IPR002818">
    <property type="entry name" value="DJ-1/PfpI"/>
</dbReference>
<evidence type="ECO:0000313" key="2">
    <source>
        <dbReference type="EMBL" id="EOA83292.1"/>
    </source>
</evidence>
<name>R0K4M5_EXST2</name>
<dbReference type="GeneID" id="19396523"/>
<accession>R0K4M5</accession>
<dbReference type="CDD" id="cd03139">
    <property type="entry name" value="GATase1_PfpI_2"/>
    <property type="match status" value="1"/>
</dbReference>
<dbReference type="SUPFAM" id="SSF52317">
    <property type="entry name" value="Class I glutamine amidotransferase-like"/>
    <property type="match status" value="1"/>
</dbReference>
<reference evidence="2 3" key="2">
    <citation type="journal article" date="2013" name="PLoS Genet.">
        <title>Comparative genome structure, secondary metabolite, and effector coding capacity across Cochliobolus pathogens.</title>
        <authorList>
            <person name="Condon B.J."/>
            <person name="Leng Y."/>
            <person name="Wu D."/>
            <person name="Bushley K.E."/>
            <person name="Ohm R.A."/>
            <person name="Otillar R."/>
            <person name="Martin J."/>
            <person name="Schackwitz W."/>
            <person name="Grimwood J."/>
            <person name="MohdZainudin N."/>
            <person name="Xue C."/>
            <person name="Wang R."/>
            <person name="Manning V.A."/>
            <person name="Dhillon B."/>
            <person name="Tu Z.J."/>
            <person name="Steffenson B.J."/>
            <person name="Salamov A."/>
            <person name="Sun H."/>
            <person name="Lowry S."/>
            <person name="LaButti K."/>
            <person name="Han J."/>
            <person name="Copeland A."/>
            <person name="Lindquist E."/>
            <person name="Barry K."/>
            <person name="Schmutz J."/>
            <person name="Baker S.E."/>
            <person name="Ciuffetti L.M."/>
            <person name="Grigoriev I.V."/>
            <person name="Zhong S."/>
            <person name="Turgeon B.G."/>
        </authorList>
    </citation>
    <scope>NUCLEOTIDE SEQUENCE [LARGE SCALE GENOMIC DNA]</scope>
    <source>
        <strain evidence="3">28A</strain>
    </source>
</reference>
<dbReference type="RefSeq" id="XP_008029046.1">
    <property type="nucleotide sequence ID" value="XM_008030855.1"/>
</dbReference>
<dbReference type="Pfam" id="PF01965">
    <property type="entry name" value="DJ-1_PfpI"/>
    <property type="match status" value="1"/>
</dbReference>
<protein>
    <recommendedName>
        <fullName evidence="1">DJ-1/PfpI domain-containing protein</fullName>
    </recommendedName>
</protein>
<dbReference type="Proteomes" id="UP000016935">
    <property type="component" value="Unassembled WGS sequence"/>
</dbReference>
<evidence type="ECO:0000259" key="1">
    <source>
        <dbReference type="Pfam" id="PF01965"/>
    </source>
</evidence>